<feature type="signal peptide" evidence="1">
    <location>
        <begin position="1"/>
        <end position="26"/>
    </location>
</feature>
<dbReference type="SUPFAM" id="SSF48695">
    <property type="entry name" value="Multiheme cytochromes"/>
    <property type="match status" value="2"/>
</dbReference>
<dbReference type="InterPro" id="IPR010177">
    <property type="entry name" value="Paired_CXXCH_1"/>
</dbReference>
<dbReference type="Proteomes" id="UP000469346">
    <property type="component" value="Unassembled WGS sequence"/>
</dbReference>
<dbReference type="RefSeq" id="WP_163297579.1">
    <property type="nucleotide sequence ID" value="NZ_JAAGRR010000004.1"/>
</dbReference>
<dbReference type="InterPro" id="IPR036280">
    <property type="entry name" value="Multihaem_cyt_sf"/>
</dbReference>
<evidence type="ECO:0000313" key="3">
    <source>
        <dbReference type="EMBL" id="NDY41418.1"/>
    </source>
</evidence>
<keyword evidence="4" id="KW-1185">Reference proteome</keyword>
<gene>
    <name evidence="3" type="ORF">G3N55_00940</name>
</gene>
<dbReference type="Gene3D" id="1.10.1130.10">
    <property type="entry name" value="Flavocytochrome C3, Chain A"/>
    <property type="match status" value="1"/>
</dbReference>
<dbReference type="NCBIfam" id="TIGR01905">
    <property type="entry name" value="paired_CXXCH_1"/>
    <property type="match status" value="1"/>
</dbReference>
<evidence type="ECO:0000313" key="4">
    <source>
        <dbReference type="Proteomes" id="UP000469346"/>
    </source>
</evidence>
<keyword evidence="1" id="KW-0732">Signal</keyword>
<protein>
    <submittedName>
        <fullName evidence="3">Cytochrome C</fullName>
    </submittedName>
</protein>
<evidence type="ECO:0000256" key="1">
    <source>
        <dbReference type="SAM" id="SignalP"/>
    </source>
</evidence>
<dbReference type="EMBL" id="JAAGRR010000004">
    <property type="protein sequence ID" value="NDY41418.1"/>
    <property type="molecule type" value="Genomic_DNA"/>
</dbReference>
<sequence>MKPAPPLRVVLLALGALLAAAGPAPGGDVVHSPHNLSASGGGGLHDLKAPEEKRVCIFCHTPHHATHVTPLWSRELSTRVYDLYRSSTLKAAPGQPTGASRLCLSCHDGTIALGQLNGSYTISTLGPIPPGPTNLDDPEHSLRDDHPISFAYTPDLALGNELADPSLLPARGIKLEGGRLECTACHDPHDNRYGRFLVMDDTDSRLCIQCHEKTGWDQSLHPHPQDALAAPVFCEACHAPHNADQPVRLLRGVTEQATCLARCHNGSGNGTDVSGLFGAAVASSHPLDYAEGIHDAAEDPLAAPKHVECADCHNGHRVKDQAAVPPAVEGALVGVSGVDITGSVVAEASREYEVCFRCHADNSFVSSTAVPRALQEVNERLRFDPANPSYHPVAAMGRGTNVPSLRPEYTTSSLIYCTDCHNSDQSAKAGGAGPDGPHGSNFRHILIARYEADTYPLPYSEGDYALCFRCHDPAVLLGPGSAFPKHGLHVVSRGVPCSVCHDPHGVPVADGATPRANAHLVNFDTRFVPFGTYDAQARSCTVSCHGTKSY</sequence>
<proteinExistence type="predicted"/>
<dbReference type="AlphaFoldDB" id="A0A6N9TK08"/>
<dbReference type="Gene3D" id="3.90.10.10">
    <property type="entry name" value="Cytochrome C3"/>
    <property type="match status" value="1"/>
</dbReference>
<dbReference type="Pfam" id="PF09699">
    <property type="entry name" value="Paired_CXXCH_1"/>
    <property type="match status" value="1"/>
</dbReference>
<feature type="domain" description="Doubled CXXCH motif" evidence="2">
    <location>
        <begin position="181"/>
        <end position="214"/>
    </location>
</feature>
<reference evidence="3 4" key="1">
    <citation type="submission" date="2020-02" db="EMBL/GenBank/DDBJ databases">
        <title>Comparative genomics of sulfur disproportionating microorganisms.</title>
        <authorList>
            <person name="Ward L.M."/>
            <person name="Bertran E."/>
            <person name="Johnston D.T."/>
        </authorList>
    </citation>
    <scope>NUCLEOTIDE SEQUENCE [LARGE SCALE GENOMIC DNA]</scope>
    <source>
        <strain evidence="3 4">DSM 100025</strain>
    </source>
</reference>
<name>A0A6N9TK08_DISTH</name>
<organism evidence="3 4">
    <name type="scientific">Dissulfurirhabdus thermomarina</name>
    <dbReference type="NCBI Taxonomy" id="1765737"/>
    <lineage>
        <taxon>Bacteria</taxon>
        <taxon>Deltaproteobacteria</taxon>
        <taxon>Dissulfurirhabdaceae</taxon>
        <taxon>Dissulfurirhabdus</taxon>
    </lineage>
</organism>
<feature type="chain" id="PRO_5026873277" evidence="1">
    <location>
        <begin position="27"/>
        <end position="550"/>
    </location>
</feature>
<comment type="caution">
    <text evidence="3">The sequence shown here is derived from an EMBL/GenBank/DDBJ whole genome shotgun (WGS) entry which is preliminary data.</text>
</comment>
<evidence type="ECO:0000259" key="2">
    <source>
        <dbReference type="Pfam" id="PF09699"/>
    </source>
</evidence>
<accession>A0A6N9TK08</accession>